<evidence type="ECO:0000313" key="2">
    <source>
        <dbReference type="EMBL" id="RMO98845.1"/>
    </source>
</evidence>
<dbReference type="Proteomes" id="UP000281604">
    <property type="component" value="Unassembled WGS sequence"/>
</dbReference>
<evidence type="ECO:0000313" key="3">
    <source>
        <dbReference type="Proteomes" id="UP000281604"/>
    </source>
</evidence>
<keyword evidence="1" id="KW-0812">Transmembrane</keyword>
<reference evidence="2 3" key="1">
    <citation type="submission" date="2018-08" db="EMBL/GenBank/DDBJ databases">
        <title>Recombination of ecologically and evolutionarily significant loci maintains genetic cohesion in the Pseudomonas syringae species complex.</title>
        <authorList>
            <person name="Dillon M."/>
            <person name="Thakur S."/>
            <person name="Almeida R.N.D."/>
            <person name="Weir B.S."/>
            <person name="Guttman D.S."/>
        </authorList>
    </citation>
    <scope>NUCLEOTIDE SEQUENCE [LARGE SCALE GENOMIC DNA]</scope>
    <source>
        <strain evidence="2 3">ICMP 3706</strain>
    </source>
</reference>
<dbReference type="AlphaFoldDB" id="A0A3M3ZXK9"/>
<gene>
    <name evidence="2" type="ORF">ALQ30_200628</name>
</gene>
<organism evidence="2 3">
    <name type="scientific">Pseudomonas syringae pv. persicae</name>
    <dbReference type="NCBI Taxonomy" id="237306"/>
    <lineage>
        <taxon>Bacteria</taxon>
        <taxon>Pseudomonadati</taxon>
        <taxon>Pseudomonadota</taxon>
        <taxon>Gammaproteobacteria</taxon>
        <taxon>Pseudomonadales</taxon>
        <taxon>Pseudomonadaceae</taxon>
        <taxon>Pseudomonas</taxon>
    </lineage>
</organism>
<accession>A0A3M3ZXK9</accession>
<name>A0A3M3ZXK9_9PSED</name>
<sequence length="153" mass="17057">MKTSSDCFQKNSLIAAIVHGCSNIWTKALLRSSSLLNYMCITLVTTILLFIFKRSGELAPIPYEMSSISEWRPAYTEGFERLCCIPAENLGSSVADVSQLSEPTQTYGEAIPVTEAFASIRPTMPTIRNLRHSDPQRLHSRSGVTPNTWYPIL</sequence>
<comment type="caution">
    <text evidence="2">The sequence shown here is derived from an EMBL/GenBank/DDBJ whole genome shotgun (WGS) entry which is preliminary data.</text>
</comment>
<proteinExistence type="predicted"/>
<protein>
    <submittedName>
        <fullName evidence="2">Uncharacterized protein</fullName>
    </submittedName>
</protein>
<keyword evidence="1" id="KW-1133">Transmembrane helix</keyword>
<evidence type="ECO:0000256" key="1">
    <source>
        <dbReference type="SAM" id="Phobius"/>
    </source>
</evidence>
<keyword evidence="1" id="KW-0472">Membrane</keyword>
<feature type="transmembrane region" description="Helical" evidence="1">
    <location>
        <begin position="35"/>
        <end position="52"/>
    </location>
</feature>
<dbReference type="EMBL" id="RBQE01000503">
    <property type="protein sequence ID" value="RMO98845.1"/>
    <property type="molecule type" value="Genomic_DNA"/>
</dbReference>